<dbReference type="Proteomes" id="UP000678016">
    <property type="component" value="Chromosome"/>
</dbReference>
<evidence type="ECO:0000313" key="1">
    <source>
        <dbReference type="EMBL" id="QUX31679.1"/>
    </source>
</evidence>
<dbReference type="EMBL" id="CP074132">
    <property type="protein sequence ID" value="QUX31679.1"/>
    <property type="molecule type" value="Genomic_DNA"/>
</dbReference>
<accession>A0ABX8CDH7</accession>
<evidence type="ECO:0000313" key="2">
    <source>
        <dbReference type="Proteomes" id="UP000678016"/>
    </source>
</evidence>
<evidence type="ECO:0008006" key="3">
    <source>
        <dbReference type="Google" id="ProtNLM"/>
    </source>
</evidence>
<keyword evidence="2" id="KW-1185">Reference proteome</keyword>
<gene>
    <name evidence="1" type="ORF">KGD83_09205</name>
</gene>
<proteinExistence type="predicted"/>
<sequence>MLLDGSPGAAALLLLAAHRALPPFDAVLVPDTGWYPASGYHILDRLRGIASEAAIGWEAVKIAPIAHRTLNPRSPMPLLPLFTLHPDGTSGRLPQGCARSTAMALTQRIRRLLGYPRPTPIPDGIVAQCAIGTGTGQAHQGPAVGPSFVRLHRPLADLGWSAQDCQALLFHHGLDPAADMSCTACPHRSNRSWARLRRTEPDVFADAVAVDTLVRHGRPQVATHGMPPGTTFFLHPSRTPLDQVDLSADTDAAPDGCVPWACHGPASGGTADGGGTR</sequence>
<organism evidence="1 2">
    <name type="scientific">Nocardiopsis akebiae</name>
    <dbReference type="NCBI Taxonomy" id="2831968"/>
    <lineage>
        <taxon>Bacteria</taxon>
        <taxon>Bacillati</taxon>
        <taxon>Actinomycetota</taxon>
        <taxon>Actinomycetes</taxon>
        <taxon>Streptosporangiales</taxon>
        <taxon>Nocardiopsidaceae</taxon>
        <taxon>Nocardiopsis</taxon>
    </lineage>
</organism>
<name>A0ABX8CDH7_9ACTN</name>
<reference evidence="2" key="1">
    <citation type="submission" date="2021-05" db="EMBL/GenBank/DDBJ databases">
        <title>Direct Submission.</title>
        <authorList>
            <person name="Li K."/>
            <person name="Gao J."/>
        </authorList>
    </citation>
    <scope>NUCLEOTIDE SEQUENCE [LARGE SCALE GENOMIC DNA]</scope>
    <source>
        <strain evidence="2">HDS12</strain>
    </source>
</reference>
<protein>
    <recommendedName>
        <fullName evidence="3">Phosphoadenosine phosphosulfate reductase</fullName>
    </recommendedName>
</protein>